<reference evidence="1 2" key="1">
    <citation type="submission" date="2019-06" db="EMBL/GenBank/DDBJ databases">
        <title>Genome sequence analysis of &gt;100 Bacillus licheniformis strains suggests intrinsic resistance to this species.</title>
        <authorList>
            <person name="Wels M."/>
            <person name="Siezen R.J."/>
            <person name="Johansen E."/>
            <person name="Stuer-Lauridsen B."/>
            <person name="Bjerre K."/>
            <person name="Nielsen B.K.K."/>
        </authorList>
    </citation>
    <scope>NUCLEOTIDE SEQUENCE [LARGE SCALE GENOMIC DNA]</scope>
    <source>
        <strain evidence="1 2">BAC-16736</strain>
    </source>
</reference>
<organism evidence="1 2">
    <name type="scientific">Bacillus licheniformis</name>
    <dbReference type="NCBI Taxonomy" id="1402"/>
    <lineage>
        <taxon>Bacteria</taxon>
        <taxon>Bacillati</taxon>
        <taxon>Bacillota</taxon>
        <taxon>Bacilli</taxon>
        <taxon>Bacillales</taxon>
        <taxon>Bacillaceae</taxon>
        <taxon>Bacillus</taxon>
    </lineage>
</organism>
<proteinExistence type="predicted"/>
<sequence>MVLGRQYFLRLLAQNHSSFTSIQPYYFMKTPLFYDKPLHMHEYFSIGKI</sequence>
<dbReference type="AlphaFoldDB" id="A0A6C1VVD2"/>
<name>A0A6C1VVD2_BACLI</name>
<accession>A0A6C1VVD2</accession>
<protein>
    <submittedName>
        <fullName evidence="1">Uncharacterized protein</fullName>
    </submittedName>
</protein>
<dbReference type="Proteomes" id="UP000435910">
    <property type="component" value="Unassembled WGS sequence"/>
</dbReference>
<dbReference type="EMBL" id="NILC01000021">
    <property type="protein sequence ID" value="TWL28708.1"/>
    <property type="molecule type" value="Genomic_DNA"/>
</dbReference>
<comment type="caution">
    <text evidence="1">The sequence shown here is derived from an EMBL/GenBank/DDBJ whole genome shotgun (WGS) entry which is preliminary data.</text>
</comment>
<gene>
    <name evidence="1" type="ORF">CHCC16736_3310</name>
</gene>
<evidence type="ECO:0000313" key="1">
    <source>
        <dbReference type="EMBL" id="TWL28708.1"/>
    </source>
</evidence>
<evidence type="ECO:0000313" key="2">
    <source>
        <dbReference type="Proteomes" id="UP000435910"/>
    </source>
</evidence>